<gene>
    <name evidence="1" type="ORF">GQ26_0290720</name>
</gene>
<proteinExistence type="predicted"/>
<reference key="1">
    <citation type="journal article" date="2014" name="PLoS Genet.">
        <title>Signature Gene Expression Reveals Novel Clues to the Molecular Mechanisms of Dimorphic Transition in Penicillium marneffei.</title>
        <authorList>
            <person name="Yang E."/>
            <person name="Wang G."/>
            <person name="Cai J."/>
            <person name="Woo P.C."/>
            <person name="Lau S.K."/>
            <person name="Yuen K.-Y."/>
            <person name="Chow W.-N."/>
            <person name="Lin X."/>
        </authorList>
    </citation>
    <scope>NUCLEOTIDE SEQUENCE [LARGE SCALE GENOMIC DNA]</scope>
    <source>
        <strain>PM1</strain>
    </source>
</reference>
<reference evidence="1" key="2">
    <citation type="journal article" date="2014" name="PLoS Genet.">
        <title>Signature gene expression reveals novel clues to the molecular mechanisms of dimorphic transition in Penicillium marneffei.</title>
        <authorList>
            <person name="Yang E."/>
            <person name="Wang G."/>
            <person name="Cai J."/>
            <person name="Woo P.C."/>
            <person name="Lau S.K."/>
            <person name="Yuen K.-Y."/>
            <person name="Chow W.-N."/>
            <person name="Lin X."/>
        </authorList>
    </citation>
    <scope>NUCLEOTIDE SEQUENCE</scope>
    <source>
        <strain evidence="1">PM1</strain>
    </source>
</reference>
<name>A0A093UVL8_TALMA</name>
<sequence length="462" mass="52551">MATPDFDPYICASLHNKIISFLTAQAPAHNNRIVHNFFDAYGDEANTIRDRLSGPLITFLENIDIMISNDPRSSPVMNFAPHLCMPNPNEFWALNGGLPDLSGKEHENWVVLHEDTNTNDPKATEEELGIYMDLDTHLCTWQREVMPWMRTWYPLQTALQLWLNLYESDKFQPSVGLEAISNTAYHRRYIAADLTRDLKAYHNLLVAIQDRSPGSTASISNKPGLFDEEILDRFRISGFLRDFLLNARRPNFMYIAPGLQIPSATWFQETLDADQGSERYNFVRRDGKVLRDDEPWEPDWMQRGSSSNWVGEPLPLFPGPKIESVSAAFERENVKFPVNKISGLYSWPDLISQDAVRLILPNPIGDNGWVRDGNPDAITDADTEDVPESLVNNDSLYQYGWCPFLLSHGPHLSMILDNWRQLVDTGEWSVGSDGVEGGMEVFRHADVEEHAISYRLTACFDG</sequence>
<dbReference type="EMBL" id="JPOX01000029">
    <property type="protein sequence ID" value="KFX44327.1"/>
    <property type="molecule type" value="Genomic_DNA"/>
</dbReference>
<accession>A0A093UVL8</accession>
<evidence type="ECO:0000313" key="1">
    <source>
        <dbReference type="EMBL" id="KFX44327.1"/>
    </source>
</evidence>
<organism evidence="1">
    <name type="scientific">Talaromyces marneffei PM1</name>
    <dbReference type="NCBI Taxonomy" id="1077442"/>
    <lineage>
        <taxon>Eukaryota</taxon>
        <taxon>Fungi</taxon>
        <taxon>Dikarya</taxon>
        <taxon>Ascomycota</taxon>
        <taxon>Pezizomycotina</taxon>
        <taxon>Eurotiomycetes</taxon>
        <taxon>Eurotiomycetidae</taxon>
        <taxon>Eurotiales</taxon>
        <taxon>Trichocomaceae</taxon>
        <taxon>Talaromyces</taxon>
        <taxon>Talaromyces sect. Talaromyces</taxon>
    </lineage>
</organism>
<comment type="caution">
    <text evidence="1">The sequence shown here is derived from an EMBL/GenBank/DDBJ whole genome shotgun (WGS) entry which is preliminary data.</text>
</comment>
<dbReference type="eggNOG" id="ENOG502SJ9Q">
    <property type="taxonomic scope" value="Eukaryota"/>
</dbReference>
<protein>
    <submittedName>
        <fullName evidence="1">Uncharacterized protein</fullName>
    </submittedName>
</protein>
<dbReference type="AlphaFoldDB" id="A0A093UVL8"/>